<feature type="domain" description="DUF6589" evidence="2">
    <location>
        <begin position="54"/>
        <end position="104"/>
    </location>
</feature>
<organism evidence="3 4">
    <name type="scientific">Paramarasmius palmivorus</name>
    <dbReference type="NCBI Taxonomy" id="297713"/>
    <lineage>
        <taxon>Eukaryota</taxon>
        <taxon>Fungi</taxon>
        <taxon>Dikarya</taxon>
        <taxon>Basidiomycota</taxon>
        <taxon>Agaricomycotina</taxon>
        <taxon>Agaricomycetes</taxon>
        <taxon>Agaricomycetidae</taxon>
        <taxon>Agaricales</taxon>
        <taxon>Marasmiineae</taxon>
        <taxon>Marasmiaceae</taxon>
        <taxon>Paramarasmius</taxon>
    </lineage>
</organism>
<feature type="region of interest" description="Disordered" evidence="1">
    <location>
        <begin position="226"/>
        <end position="266"/>
    </location>
</feature>
<proteinExistence type="predicted"/>
<protein>
    <recommendedName>
        <fullName evidence="2">DUF6589 domain-containing protein</fullName>
    </recommendedName>
</protein>
<dbReference type="AlphaFoldDB" id="A0AAW0B1X0"/>
<evidence type="ECO:0000313" key="4">
    <source>
        <dbReference type="Proteomes" id="UP001383192"/>
    </source>
</evidence>
<evidence type="ECO:0000313" key="3">
    <source>
        <dbReference type="EMBL" id="KAK7019667.1"/>
    </source>
</evidence>
<feature type="compositionally biased region" description="Acidic residues" evidence="1">
    <location>
        <begin position="244"/>
        <end position="266"/>
    </location>
</feature>
<gene>
    <name evidence="3" type="ORF">VNI00_018012</name>
</gene>
<sequence length="266" mass="30550">MDWMNLMTTQHLEKEYQEGWGMKNTHKPAIEEASNWRGNLLQQDFEVSKIAEKHFNYWNKSYYKAHGSNASWDWLAMIAPCVPVLRHLTRMMKGALGVDIGTKHAAPDLKNDIEALMKSLDENNVYRVDRNRSPLEDDDALVHDNVTEGLEALSQHSTNPLKDYNQSFFRLQNRRKMVPVIGEGIQRLLRDVDADIDQEAFKDVSGAIGEDSDEEEDDFEDIDELEETMDADEPTLERISAEDVSFEMDGDWEGEDETGEADGEYE</sequence>
<dbReference type="EMBL" id="JAYKXP010000205">
    <property type="protein sequence ID" value="KAK7019667.1"/>
    <property type="molecule type" value="Genomic_DNA"/>
</dbReference>
<name>A0AAW0B1X0_9AGAR</name>
<accession>A0AAW0B1X0</accession>
<dbReference type="InterPro" id="IPR046496">
    <property type="entry name" value="DUF6589"/>
</dbReference>
<reference evidence="3 4" key="1">
    <citation type="submission" date="2024-01" db="EMBL/GenBank/DDBJ databases">
        <title>A draft genome for a cacao thread blight-causing isolate of Paramarasmius palmivorus.</title>
        <authorList>
            <person name="Baruah I.K."/>
            <person name="Bukari Y."/>
            <person name="Amoako-Attah I."/>
            <person name="Meinhardt L.W."/>
            <person name="Bailey B.A."/>
            <person name="Cohen S.P."/>
        </authorList>
    </citation>
    <scope>NUCLEOTIDE SEQUENCE [LARGE SCALE GENOMIC DNA]</scope>
    <source>
        <strain evidence="3 4">GH-12</strain>
    </source>
</reference>
<evidence type="ECO:0000256" key="1">
    <source>
        <dbReference type="SAM" id="MobiDB-lite"/>
    </source>
</evidence>
<dbReference type="Proteomes" id="UP001383192">
    <property type="component" value="Unassembled WGS sequence"/>
</dbReference>
<evidence type="ECO:0000259" key="2">
    <source>
        <dbReference type="Pfam" id="PF20231"/>
    </source>
</evidence>
<keyword evidence="4" id="KW-1185">Reference proteome</keyword>
<dbReference type="Pfam" id="PF20231">
    <property type="entry name" value="DUF6589"/>
    <property type="match status" value="1"/>
</dbReference>
<comment type="caution">
    <text evidence="3">The sequence shown here is derived from an EMBL/GenBank/DDBJ whole genome shotgun (WGS) entry which is preliminary data.</text>
</comment>